<organism evidence="8 9">
    <name type="scientific">Flavobacterium arundinis</name>
    <dbReference type="NCBI Taxonomy" id="3139143"/>
    <lineage>
        <taxon>Bacteria</taxon>
        <taxon>Pseudomonadati</taxon>
        <taxon>Bacteroidota</taxon>
        <taxon>Flavobacteriia</taxon>
        <taxon>Flavobacteriales</taxon>
        <taxon>Flavobacteriaceae</taxon>
        <taxon>Flavobacterium</taxon>
    </lineage>
</organism>
<dbReference type="CDD" id="cd06530">
    <property type="entry name" value="S26_SPase_I"/>
    <property type="match status" value="1"/>
</dbReference>
<dbReference type="EC" id="3.4.21.89" evidence="3 6"/>
<gene>
    <name evidence="8" type="primary">lepB</name>
    <name evidence="8" type="ORF">AAEO56_01490</name>
</gene>
<dbReference type="PROSITE" id="PS00761">
    <property type="entry name" value="SPASE_I_3"/>
    <property type="match status" value="1"/>
</dbReference>
<evidence type="ECO:0000313" key="8">
    <source>
        <dbReference type="EMBL" id="MEL1242920.1"/>
    </source>
</evidence>
<evidence type="ECO:0000313" key="9">
    <source>
        <dbReference type="Proteomes" id="UP001464555"/>
    </source>
</evidence>
<proteinExistence type="inferred from homology"/>
<comment type="subcellular location">
    <subcellularLocation>
        <location evidence="6">Membrane</location>
        <topology evidence="6">Single-pass type II membrane protein</topology>
    </subcellularLocation>
</comment>
<dbReference type="RefSeq" id="WP_341695240.1">
    <property type="nucleotide sequence ID" value="NZ_JBBYHR010000001.1"/>
</dbReference>
<evidence type="ECO:0000256" key="6">
    <source>
        <dbReference type="RuleBase" id="RU362042"/>
    </source>
</evidence>
<dbReference type="EMBL" id="JBBYHR010000001">
    <property type="protein sequence ID" value="MEL1242920.1"/>
    <property type="molecule type" value="Genomic_DNA"/>
</dbReference>
<evidence type="ECO:0000256" key="4">
    <source>
        <dbReference type="ARBA" id="ARBA00019232"/>
    </source>
</evidence>
<feature type="domain" description="Peptidase S26" evidence="7">
    <location>
        <begin position="11"/>
        <end position="217"/>
    </location>
</feature>
<dbReference type="GO" id="GO:0009003">
    <property type="term" value="F:signal peptidase activity"/>
    <property type="evidence" value="ECO:0007669"/>
    <property type="project" value="UniProtKB-EC"/>
</dbReference>
<comment type="caution">
    <text evidence="8">The sequence shown here is derived from an EMBL/GenBank/DDBJ whole genome shotgun (WGS) entry which is preliminary data.</text>
</comment>
<dbReference type="InterPro" id="IPR019758">
    <property type="entry name" value="Pept_S26A_signal_pept_1_CS"/>
</dbReference>
<dbReference type="Proteomes" id="UP001464555">
    <property type="component" value="Unassembled WGS sequence"/>
</dbReference>
<dbReference type="PANTHER" id="PTHR43390">
    <property type="entry name" value="SIGNAL PEPTIDASE I"/>
    <property type="match status" value="1"/>
</dbReference>
<evidence type="ECO:0000259" key="7">
    <source>
        <dbReference type="Pfam" id="PF10502"/>
    </source>
</evidence>
<dbReference type="Pfam" id="PF10502">
    <property type="entry name" value="Peptidase_S26"/>
    <property type="match status" value="1"/>
</dbReference>
<protein>
    <recommendedName>
        <fullName evidence="4 6">Signal peptidase I</fullName>
        <ecNumber evidence="3 6">3.4.21.89</ecNumber>
    </recommendedName>
</protein>
<dbReference type="PANTHER" id="PTHR43390:SF1">
    <property type="entry name" value="CHLOROPLAST PROCESSING PEPTIDASE"/>
    <property type="match status" value="1"/>
</dbReference>
<reference evidence="8 9" key="1">
    <citation type="submission" date="2024-04" db="EMBL/GenBank/DDBJ databases">
        <title>Flavobacterium sp. DGU11 16S ribosomal RNA gene Genome sequencing and assembly.</title>
        <authorList>
            <person name="Park S."/>
        </authorList>
    </citation>
    <scope>NUCLEOTIDE SEQUENCE [LARGE SCALE GENOMIC DNA]</scope>
    <source>
        <strain evidence="8 9">DGU11</strain>
    </source>
</reference>
<dbReference type="PRINTS" id="PR00727">
    <property type="entry name" value="LEADERPTASE"/>
</dbReference>
<dbReference type="InterPro" id="IPR000223">
    <property type="entry name" value="Pept_S26A_signal_pept_1"/>
</dbReference>
<keyword evidence="6" id="KW-0645">Protease</keyword>
<dbReference type="InterPro" id="IPR036286">
    <property type="entry name" value="LexA/Signal_pep-like_sf"/>
</dbReference>
<evidence type="ECO:0000256" key="3">
    <source>
        <dbReference type="ARBA" id="ARBA00013208"/>
    </source>
</evidence>
<name>A0ABU9HSM8_9FLAO</name>
<evidence type="ECO:0000256" key="1">
    <source>
        <dbReference type="ARBA" id="ARBA00000677"/>
    </source>
</evidence>
<accession>A0ABU9HSM8</accession>
<sequence>MKKIIIAAGVIMVVIAGGWTFCSISGMYKMYNIPTAANEPAIKVGSKIFASNLKEAKNGDFIIYNYNGQSRIHRLVASEGDVLEIKNGAVYINSKDIDKGLVLLHVYTVTRAEAEKLSAKGSIAPEDALPMPDGRYGLYLDDAVAKENGLGTNRLITSEKEPDKYISETFIQPWNKDNFGPYTIPANKVFVMGDNRDNSEDSRYLGCIDKSNIIATVLK</sequence>
<dbReference type="NCBIfam" id="TIGR02227">
    <property type="entry name" value="sigpep_I_bact"/>
    <property type="match status" value="1"/>
</dbReference>
<dbReference type="SUPFAM" id="SSF51306">
    <property type="entry name" value="LexA/Signal peptidase"/>
    <property type="match status" value="1"/>
</dbReference>
<evidence type="ECO:0000256" key="2">
    <source>
        <dbReference type="ARBA" id="ARBA00009370"/>
    </source>
</evidence>
<dbReference type="InterPro" id="IPR019533">
    <property type="entry name" value="Peptidase_S26"/>
</dbReference>
<keyword evidence="9" id="KW-1185">Reference proteome</keyword>
<keyword evidence="5 6" id="KW-0378">Hydrolase</keyword>
<comment type="similarity">
    <text evidence="2 6">Belongs to the peptidase S26 family.</text>
</comment>
<evidence type="ECO:0000256" key="5">
    <source>
        <dbReference type="ARBA" id="ARBA00022801"/>
    </source>
</evidence>
<comment type="catalytic activity">
    <reaction evidence="1 6">
        <text>Cleavage of hydrophobic, N-terminal signal or leader sequences from secreted and periplasmic proteins.</text>
        <dbReference type="EC" id="3.4.21.89"/>
    </reaction>
</comment>
<dbReference type="Gene3D" id="2.10.109.10">
    <property type="entry name" value="Umud Fragment, subunit A"/>
    <property type="match status" value="1"/>
</dbReference>